<evidence type="ECO:0000313" key="2">
    <source>
        <dbReference type="EMBL" id="KAK6177688.1"/>
    </source>
</evidence>
<feature type="compositionally biased region" description="Basic and acidic residues" evidence="1">
    <location>
        <begin position="223"/>
        <end position="233"/>
    </location>
</feature>
<feature type="compositionally biased region" description="Low complexity" evidence="1">
    <location>
        <begin position="77"/>
        <end position="88"/>
    </location>
</feature>
<sequence length="353" mass="38954">MPGNFLPQPPSRPKSTGGKRAPSCPLAMSISSSESDEEENNVSMEKTPSPRISLDLGNLKSSPRSNVQKSENDHDSPSPCSDSSRNPSAVSNYATEHDHDYENIASPCSSTASGPTYVRPPGFEHHAQEIVSNSKIKKKKTALFPSRENLRKREQTVTPPKVKPKREPLPMKLRALPQSFWQQPNIPHQVSPGSIFPILPPLSIKDTGEDVTEVRPVTPPTDQESKKTSRLPDQKVSVADTALLFRLFDSVNQNKKPNPKSHKRPRMKTPRTVVRCKSNMKGLLSGNDPYLVEDVTDKLFPQLSLEHGRNGVGGGMTTLQVITVPNGDKTLTLPTLSIEQNYPQILSELVMHI</sequence>
<dbReference type="EMBL" id="JAZGQO010000010">
    <property type="protein sequence ID" value="KAK6177688.1"/>
    <property type="molecule type" value="Genomic_DNA"/>
</dbReference>
<feature type="region of interest" description="Disordered" evidence="1">
    <location>
        <begin position="209"/>
        <end position="233"/>
    </location>
</feature>
<evidence type="ECO:0000313" key="3">
    <source>
        <dbReference type="Proteomes" id="UP001347796"/>
    </source>
</evidence>
<organism evidence="2 3">
    <name type="scientific">Patella caerulea</name>
    <name type="common">Rayed Mediterranean limpet</name>
    <dbReference type="NCBI Taxonomy" id="87958"/>
    <lineage>
        <taxon>Eukaryota</taxon>
        <taxon>Metazoa</taxon>
        <taxon>Spiralia</taxon>
        <taxon>Lophotrochozoa</taxon>
        <taxon>Mollusca</taxon>
        <taxon>Gastropoda</taxon>
        <taxon>Patellogastropoda</taxon>
        <taxon>Patelloidea</taxon>
        <taxon>Patellidae</taxon>
        <taxon>Patella</taxon>
    </lineage>
</organism>
<feature type="compositionally biased region" description="Polar residues" evidence="1">
    <location>
        <begin position="59"/>
        <end position="69"/>
    </location>
</feature>
<comment type="caution">
    <text evidence="2">The sequence shown here is derived from an EMBL/GenBank/DDBJ whole genome shotgun (WGS) entry which is preliminary data.</text>
</comment>
<proteinExistence type="predicted"/>
<reference evidence="2 3" key="1">
    <citation type="submission" date="2024-01" db="EMBL/GenBank/DDBJ databases">
        <title>The genome of the rayed Mediterranean limpet Patella caerulea (Linnaeus, 1758).</title>
        <authorList>
            <person name="Anh-Thu Weber A."/>
            <person name="Halstead-Nussloch G."/>
        </authorList>
    </citation>
    <scope>NUCLEOTIDE SEQUENCE [LARGE SCALE GENOMIC DNA]</scope>
    <source>
        <strain evidence="2">AATW-2023a</strain>
        <tissue evidence="2">Whole specimen</tissue>
    </source>
</reference>
<evidence type="ECO:0000256" key="1">
    <source>
        <dbReference type="SAM" id="MobiDB-lite"/>
    </source>
</evidence>
<feature type="region of interest" description="Disordered" evidence="1">
    <location>
        <begin position="1"/>
        <end position="167"/>
    </location>
</feature>
<accession>A0AAN8PLW3</accession>
<name>A0AAN8PLW3_PATCE</name>
<dbReference type="InterPro" id="IPR053819">
    <property type="entry name" value="TEADIR3_omega_loop"/>
</dbReference>
<feature type="region of interest" description="Disordered" evidence="1">
    <location>
        <begin position="252"/>
        <end position="271"/>
    </location>
</feature>
<dbReference type="AlphaFoldDB" id="A0AAN8PLW3"/>
<keyword evidence="3" id="KW-1185">Reference proteome</keyword>
<dbReference type="Proteomes" id="UP001347796">
    <property type="component" value="Unassembled WGS sequence"/>
</dbReference>
<feature type="compositionally biased region" description="Basic residues" evidence="1">
    <location>
        <begin position="257"/>
        <end position="269"/>
    </location>
</feature>
<gene>
    <name evidence="2" type="ORF">SNE40_015740</name>
</gene>
<protein>
    <submittedName>
        <fullName evidence="2">Uncharacterized protein</fullName>
    </submittedName>
</protein>
<dbReference type="Pfam" id="PF15238">
    <property type="entry name" value="TEADIR3"/>
    <property type="match status" value="1"/>
</dbReference>